<sequence length="217" mass="24183">MYASSPASKAKAAACSRPAASAARPRDSAARRPSSSSERQSWGQAMQKAGKERQWRQLLEHLPENVRQIWHALGGHEKGRMEDLWRILQAYGGQSLRVPSSLPAQRHHPLRRRLGTRCTVKLVAAFGGTPLYVPSCAGVLTRLRQREIIESFTRETTRGISSTATVANLARKHGLSDRQIWKILKKTASAPAQGHLLHHLQRMDMHAKTCTTTCNIR</sequence>
<dbReference type="EMBL" id="CP001358">
    <property type="protein sequence ID" value="ACL48632.1"/>
    <property type="molecule type" value="Genomic_DNA"/>
</dbReference>
<feature type="region of interest" description="Disordered" evidence="1">
    <location>
        <begin position="1"/>
        <end position="50"/>
    </location>
</feature>
<evidence type="ECO:0000313" key="3">
    <source>
        <dbReference type="EMBL" id="ACL48632.1"/>
    </source>
</evidence>
<dbReference type="Pfam" id="PF08765">
    <property type="entry name" value="Mor"/>
    <property type="match status" value="1"/>
</dbReference>
<dbReference type="Gene3D" id="1.10.10.60">
    <property type="entry name" value="Homeodomain-like"/>
    <property type="match status" value="1"/>
</dbReference>
<proteinExistence type="predicted"/>
<name>B8IYQ5_DESDA</name>
<dbReference type="eggNOG" id="COG5566">
    <property type="taxonomic scope" value="Bacteria"/>
</dbReference>
<gene>
    <name evidence="3" type="ordered locus">Ddes_0724</name>
</gene>
<dbReference type="InterPro" id="IPR009057">
    <property type="entry name" value="Homeodomain-like_sf"/>
</dbReference>
<dbReference type="STRING" id="525146.Ddes_0724"/>
<dbReference type="InterPro" id="IPR014875">
    <property type="entry name" value="Mor_transcription_activator"/>
</dbReference>
<organism evidence="3">
    <name type="scientific">Desulfovibrio desulfuricans (strain ATCC 27774 / DSM 6949 / MB)</name>
    <dbReference type="NCBI Taxonomy" id="525146"/>
    <lineage>
        <taxon>Bacteria</taxon>
        <taxon>Pseudomonadati</taxon>
        <taxon>Thermodesulfobacteriota</taxon>
        <taxon>Desulfovibrionia</taxon>
        <taxon>Desulfovibrionales</taxon>
        <taxon>Desulfovibrionaceae</taxon>
        <taxon>Desulfovibrio</taxon>
    </lineage>
</organism>
<feature type="compositionally biased region" description="Low complexity" evidence="1">
    <location>
        <begin position="1"/>
        <end position="23"/>
    </location>
</feature>
<dbReference type="SUPFAM" id="SSF46689">
    <property type="entry name" value="Homeodomain-like"/>
    <property type="match status" value="1"/>
</dbReference>
<reference evidence="3" key="1">
    <citation type="submission" date="2009-01" db="EMBL/GenBank/DDBJ databases">
        <title>Complete sequence of Desulfovibrio desulfuricans subsp. desulfuricans str. ATCC 27774.</title>
        <authorList>
            <consortium name="US DOE Joint Genome Institute"/>
            <person name="Lucas S."/>
            <person name="Copeland A."/>
            <person name="Lapidus A."/>
            <person name="Glavina del Rio T."/>
            <person name="Tice H."/>
            <person name="Bruce D."/>
            <person name="Goodwin L."/>
            <person name="Pitluck S."/>
            <person name="Sims D."/>
            <person name="Lu M."/>
            <person name="Kiss H."/>
            <person name="Meineke L."/>
            <person name="Brettin T."/>
            <person name="Detter J.C."/>
            <person name="Han C."/>
            <person name="Larimer F."/>
            <person name="Land M."/>
            <person name="Hauser L."/>
            <person name="Kyrpides N."/>
            <person name="Ovchinnikova G."/>
            <person name="Hazen T.C."/>
        </authorList>
    </citation>
    <scope>NUCLEOTIDE SEQUENCE [LARGE SCALE GENOMIC DNA]</scope>
    <source>
        <strain evidence="3">ATCC 27774</strain>
    </source>
</reference>
<protein>
    <submittedName>
        <fullName evidence="3">Mor transcription activator domain protein</fullName>
    </submittedName>
</protein>
<dbReference type="KEGG" id="dds:Ddes_0724"/>
<evidence type="ECO:0000256" key="1">
    <source>
        <dbReference type="SAM" id="MobiDB-lite"/>
    </source>
</evidence>
<accession>B8IYQ5</accession>
<dbReference type="HOGENOM" id="CLU_1270602_0_0_7"/>
<dbReference type="AlphaFoldDB" id="B8IYQ5"/>
<evidence type="ECO:0000259" key="2">
    <source>
        <dbReference type="Pfam" id="PF08765"/>
    </source>
</evidence>
<feature type="domain" description="Mor transcription activator" evidence="2">
    <location>
        <begin position="112"/>
        <end position="188"/>
    </location>
</feature>